<accession>A0A1G6I024</accession>
<protein>
    <submittedName>
        <fullName evidence="2">Uncharacterized protein</fullName>
    </submittedName>
</protein>
<keyword evidence="1" id="KW-1133">Transmembrane helix</keyword>
<feature type="transmembrane region" description="Helical" evidence="1">
    <location>
        <begin position="6"/>
        <end position="24"/>
    </location>
</feature>
<organism evidence="2 3">
    <name type="scientific">Desulfurella multipotens</name>
    <dbReference type="NCBI Taxonomy" id="79269"/>
    <lineage>
        <taxon>Bacteria</taxon>
        <taxon>Pseudomonadati</taxon>
        <taxon>Campylobacterota</taxon>
        <taxon>Desulfurellia</taxon>
        <taxon>Desulfurellales</taxon>
        <taxon>Desulfurellaceae</taxon>
        <taxon>Desulfurella</taxon>
    </lineage>
</organism>
<gene>
    <name evidence="2" type="ORF">SAMN05660835_00174</name>
</gene>
<keyword evidence="3" id="KW-1185">Reference proteome</keyword>
<sequence length="62" mass="7105">MLWFIIIVLIIIIAIIVVLINKKITKKPKLSDKDAYGASFGDCSLDLEELRKKSEEKKNKTQ</sequence>
<evidence type="ECO:0000313" key="3">
    <source>
        <dbReference type="Proteomes" id="UP000199411"/>
    </source>
</evidence>
<name>A0A1G6I024_9BACT</name>
<keyword evidence="1" id="KW-0812">Transmembrane</keyword>
<dbReference type="RefSeq" id="WP_025392537.1">
    <property type="nucleotide sequence ID" value="NZ_FMYU01000001.1"/>
</dbReference>
<reference evidence="3" key="1">
    <citation type="submission" date="2016-10" db="EMBL/GenBank/DDBJ databases">
        <authorList>
            <person name="Varghese N."/>
            <person name="Submissions S."/>
        </authorList>
    </citation>
    <scope>NUCLEOTIDE SEQUENCE [LARGE SCALE GENOMIC DNA]</scope>
    <source>
        <strain evidence="3">DSM 8415</strain>
    </source>
</reference>
<dbReference type="AlphaFoldDB" id="A0A1G6I024"/>
<keyword evidence="1" id="KW-0472">Membrane</keyword>
<evidence type="ECO:0000313" key="2">
    <source>
        <dbReference type="EMBL" id="SDB99748.1"/>
    </source>
</evidence>
<dbReference type="Proteomes" id="UP000199411">
    <property type="component" value="Unassembled WGS sequence"/>
</dbReference>
<dbReference type="EMBL" id="FMYU01000001">
    <property type="protein sequence ID" value="SDB99748.1"/>
    <property type="molecule type" value="Genomic_DNA"/>
</dbReference>
<proteinExistence type="predicted"/>
<evidence type="ECO:0000256" key="1">
    <source>
        <dbReference type="SAM" id="Phobius"/>
    </source>
</evidence>